<evidence type="ECO:0000259" key="1">
    <source>
        <dbReference type="PROSITE" id="PS50004"/>
    </source>
</evidence>
<dbReference type="EMBL" id="JARK01001494">
    <property type="protein sequence ID" value="EYB95588.1"/>
    <property type="molecule type" value="Genomic_DNA"/>
</dbReference>
<comment type="caution">
    <text evidence="2">The sequence shown here is derived from an EMBL/GenBank/DDBJ whole genome shotgun (WGS) entry which is preliminary data.</text>
</comment>
<proteinExistence type="predicted"/>
<sequence>MYSLFSSCLLQCCPHGGVLFVPILRPNRQYNDDEYEKYEPRPKIVIDKQDFEPTRSYQYEGYVGAESTKPRIRVAAQYSEQKKAIIVKVISVHCCDLFVDDVSQVRLYFGTGRAKQQTSVVRGEEPTFNQTFTFTNVEKAELLSTPIRFRVCSRSGKSRMNLRAEGQLEGEKIGKDSPATNVVMLNKITTIKSEVPVVSSLQYLLFLH</sequence>
<dbReference type="Proteomes" id="UP000024635">
    <property type="component" value="Unassembled WGS sequence"/>
</dbReference>
<name>A0A016SXZ9_9BILA</name>
<protein>
    <recommendedName>
        <fullName evidence="1">C2 domain-containing protein</fullName>
    </recommendedName>
</protein>
<evidence type="ECO:0000313" key="2">
    <source>
        <dbReference type="EMBL" id="EYB95588.1"/>
    </source>
</evidence>
<keyword evidence="3" id="KW-1185">Reference proteome</keyword>
<feature type="domain" description="C2" evidence="1">
    <location>
        <begin position="68"/>
        <end position="183"/>
    </location>
</feature>
<dbReference type="OrthoDB" id="5978493at2759"/>
<dbReference type="PROSITE" id="PS50004">
    <property type="entry name" value="C2"/>
    <property type="match status" value="1"/>
</dbReference>
<reference evidence="3" key="1">
    <citation type="journal article" date="2015" name="Nat. Genet.">
        <title>The genome and transcriptome of the zoonotic hookworm Ancylostoma ceylanicum identify infection-specific gene families.</title>
        <authorList>
            <person name="Schwarz E.M."/>
            <person name="Hu Y."/>
            <person name="Antoshechkin I."/>
            <person name="Miller M.M."/>
            <person name="Sternberg P.W."/>
            <person name="Aroian R.V."/>
        </authorList>
    </citation>
    <scope>NUCLEOTIDE SEQUENCE</scope>
    <source>
        <strain evidence="3">HY135</strain>
    </source>
</reference>
<dbReference type="Pfam" id="PF00168">
    <property type="entry name" value="C2"/>
    <property type="match status" value="1"/>
</dbReference>
<dbReference type="InterPro" id="IPR000008">
    <property type="entry name" value="C2_dom"/>
</dbReference>
<gene>
    <name evidence="2" type="primary">Acey_s0158.g3255</name>
    <name evidence="2" type="ORF">Y032_0158g3255</name>
</gene>
<accession>A0A016SXZ9</accession>
<evidence type="ECO:0000313" key="3">
    <source>
        <dbReference type="Proteomes" id="UP000024635"/>
    </source>
</evidence>
<dbReference type="InterPro" id="IPR035892">
    <property type="entry name" value="C2_domain_sf"/>
</dbReference>
<dbReference type="AlphaFoldDB" id="A0A016SXZ9"/>
<organism evidence="2 3">
    <name type="scientific">Ancylostoma ceylanicum</name>
    <dbReference type="NCBI Taxonomy" id="53326"/>
    <lineage>
        <taxon>Eukaryota</taxon>
        <taxon>Metazoa</taxon>
        <taxon>Ecdysozoa</taxon>
        <taxon>Nematoda</taxon>
        <taxon>Chromadorea</taxon>
        <taxon>Rhabditida</taxon>
        <taxon>Rhabditina</taxon>
        <taxon>Rhabditomorpha</taxon>
        <taxon>Strongyloidea</taxon>
        <taxon>Ancylostomatidae</taxon>
        <taxon>Ancylostomatinae</taxon>
        <taxon>Ancylostoma</taxon>
    </lineage>
</organism>
<dbReference type="SUPFAM" id="SSF49562">
    <property type="entry name" value="C2 domain (Calcium/lipid-binding domain, CaLB)"/>
    <property type="match status" value="1"/>
</dbReference>
<dbReference type="Gene3D" id="2.60.40.150">
    <property type="entry name" value="C2 domain"/>
    <property type="match status" value="1"/>
</dbReference>